<dbReference type="GO" id="GO:0008422">
    <property type="term" value="F:beta-glucosidase activity"/>
    <property type="evidence" value="ECO:0007669"/>
    <property type="project" value="UniProtKB-EC"/>
</dbReference>
<protein>
    <submittedName>
        <fullName evidence="4">Beta-glucosidase</fullName>
        <ecNumber evidence="4">3.2.1.21</ecNumber>
    </submittedName>
</protein>
<dbReference type="OrthoDB" id="9805821at2"/>
<reference evidence="5" key="1">
    <citation type="submission" date="2017-02" db="EMBL/GenBank/DDBJ databases">
        <authorList>
            <person name="Dridi B."/>
        </authorList>
    </citation>
    <scope>NUCLEOTIDE SEQUENCE [LARGE SCALE GENOMIC DNA]</scope>
    <source>
        <strain evidence="5">bH819</strain>
    </source>
</reference>
<dbReference type="InterPro" id="IPR001764">
    <property type="entry name" value="Glyco_hydro_3_N"/>
</dbReference>
<evidence type="ECO:0000313" key="4">
    <source>
        <dbReference type="EMBL" id="SLM86562.1"/>
    </source>
</evidence>
<keyword evidence="5" id="KW-1185">Reference proteome</keyword>
<dbReference type="Pfam" id="PF00933">
    <property type="entry name" value="Glyco_hydro_3"/>
    <property type="match status" value="1"/>
</dbReference>
<dbReference type="Proteomes" id="UP000195918">
    <property type="component" value="Unassembled WGS sequence"/>
</dbReference>
<dbReference type="SUPFAM" id="SSF51445">
    <property type="entry name" value="(Trans)glycosidases"/>
    <property type="match status" value="1"/>
</dbReference>
<dbReference type="InterPro" id="IPR050288">
    <property type="entry name" value="Cellulose_deg_GH3"/>
</dbReference>
<dbReference type="GO" id="GO:0005975">
    <property type="term" value="P:carbohydrate metabolic process"/>
    <property type="evidence" value="ECO:0007669"/>
    <property type="project" value="InterPro"/>
</dbReference>
<dbReference type="EC" id="3.2.1.21" evidence="4"/>
<feature type="domain" description="Fibronectin type III-like" evidence="3">
    <location>
        <begin position="574"/>
        <end position="644"/>
    </location>
</feature>
<dbReference type="PANTHER" id="PTHR42715">
    <property type="entry name" value="BETA-GLUCOSIDASE"/>
    <property type="match status" value="1"/>
</dbReference>
<gene>
    <name evidence="4" type="ORF">FM121_10745</name>
</gene>
<dbReference type="Pfam" id="PF01915">
    <property type="entry name" value="Glyco_hydro_3_C"/>
    <property type="match status" value="1"/>
</dbReference>
<dbReference type="InterPro" id="IPR002772">
    <property type="entry name" value="Glyco_hydro_3_C"/>
</dbReference>
<dbReference type="InterPro" id="IPR017853">
    <property type="entry name" value="GH"/>
</dbReference>
<dbReference type="Pfam" id="PF14310">
    <property type="entry name" value="Fn3-like"/>
    <property type="match status" value="1"/>
</dbReference>
<evidence type="ECO:0000256" key="2">
    <source>
        <dbReference type="ARBA" id="ARBA00022801"/>
    </source>
</evidence>
<name>A0A1X6WQP4_9ENTE</name>
<dbReference type="InterPro" id="IPR013783">
    <property type="entry name" value="Ig-like_fold"/>
</dbReference>
<evidence type="ECO:0000259" key="3">
    <source>
        <dbReference type="SMART" id="SM01217"/>
    </source>
</evidence>
<dbReference type="Gene3D" id="2.60.40.10">
    <property type="entry name" value="Immunoglobulins"/>
    <property type="match status" value="1"/>
</dbReference>
<dbReference type="InterPro" id="IPR036881">
    <property type="entry name" value="Glyco_hydro_3_C_sf"/>
</dbReference>
<dbReference type="Gene3D" id="3.20.20.300">
    <property type="entry name" value="Glycoside hydrolase, family 3, N-terminal domain"/>
    <property type="match status" value="1"/>
</dbReference>
<keyword evidence="4" id="KW-0326">Glycosidase</keyword>
<dbReference type="EMBL" id="FWFD01000015">
    <property type="protein sequence ID" value="SLM86562.1"/>
    <property type="molecule type" value="Genomic_DNA"/>
</dbReference>
<dbReference type="PANTHER" id="PTHR42715:SF10">
    <property type="entry name" value="BETA-GLUCOSIDASE"/>
    <property type="match status" value="1"/>
</dbReference>
<dbReference type="SUPFAM" id="SSF52279">
    <property type="entry name" value="Beta-D-glucan exohydrolase, C-terminal domain"/>
    <property type="match status" value="1"/>
</dbReference>
<evidence type="ECO:0000313" key="5">
    <source>
        <dbReference type="Proteomes" id="UP000195918"/>
    </source>
</evidence>
<comment type="similarity">
    <text evidence="1">Belongs to the glycosyl hydrolase 3 family.</text>
</comment>
<dbReference type="InterPro" id="IPR036962">
    <property type="entry name" value="Glyco_hydro_3_N_sf"/>
</dbReference>
<dbReference type="Gene3D" id="3.40.50.1700">
    <property type="entry name" value="Glycoside hydrolase family 3 C-terminal domain"/>
    <property type="match status" value="1"/>
</dbReference>
<dbReference type="RefSeq" id="WP_086952186.1">
    <property type="nucleotide sequence ID" value="NZ_FWFD01000015.1"/>
</dbReference>
<organism evidence="4 5">
    <name type="scientific">Vagococcus fluvialis bH819</name>
    <dbReference type="NCBI Taxonomy" id="1255619"/>
    <lineage>
        <taxon>Bacteria</taxon>
        <taxon>Bacillati</taxon>
        <taxon>Bacillota</taxon>
        <taxon>Bacilli</taxon>
        <taxon>Lactobacillales</taxon>
        <taxon>Enterococcaceae</taxon>
        <taxon>Vagococcus</taxon>
    </lineage>
</organism>
<dbReference type="AlphaFoldDB" id="A0A1X6WQP4"/>
<dbReference type="SMART" id="SM01217">
    <property type="entry name" value="Fn3_like"/>
    <property type="match status" value="1"/>
</dbReference>
<sequence length="803" mass="90111">MLKNKTIIDQLTLEQKASLLSGKNTWETYDIPGLFPSMFLSDGPHGVRKQLGEADHLGLNESVPSTCFPTAATLANSWDENLLEKVGEYLGREANHLGVQVLLGPGLNIKKNPKCGRNFEYYSEDPYFSGKLAAASIRGIQKNQTIACPKHFAVNSQEYRRMASDSIIDERTLQEIYLTGFEIAVKEGHPKSIMSSYNLINGTYANENKKLLRDILRDNWKFDGFVVSDWGGDNDHTQGVINGSHLAMPSPGVNGPIEIVESVKSGKLPENILNERVDELLSVILTSTAMSKETEIVDWKEHHQVAKEAAMKSVVLLKNSEHILPIDITKKVGIIGEFAKKPRYQGAGSSVVNPKQLENTLELVADYPINFVGFSQGFERGKQVNETLEKEAVALAETSDIILLYVGLDEILESEGMDRPHTQMPNNQLNLIKELSKTSAKIVVVLSAGASMEMPWLDQVDSVLHGYLGGQAGAGAMLEVITGKYNPSGKLSETYPISYKDVLFGEEFPYKGKYAYYKEGIFVGYRYYDRAKKEVLFPFGFGLSYTHFKYSQLEVQSNDVIFKMTNQGTCEGTEIAQLYIGKSDSQISRAEKELKGFVKVSLLPGETKEVRISLDDKAFRYFNVDTNQWEVESGNYQLMMGASSRDIRLVTDIVKEGTESQLPKNEEKLAKFKTSHFSDLEWVDFERLYGQKVPVEVTKGRQLLHANSVISEMSQAKNPLARLVRRIIYNLIKKSEKKGEPNLNLLFIYNMPFRAIGKMTNGMVSQEMVDKIVHMVNGHFFSGLGGLFKAYKKNKKQTKEFMR</sequence>
<accession>A0A1X6WQP4</accession>
<dbReference type="PRINTS" id="PR00133">
    <property type="entry name" value="GLHYDRLASE3"/>
</dbReference>
<dbReference type="FunFam" id="2.60.40.10:FF:000495">
    <property type="entry name" value="Periplasmic beta-glucosidase"/>
    <property type="match status" value="1"/>
</dbReference>
<evidence type="ECO:0000256" key="1">
    <source>
        <dbReference type="ARBA" id="ARBA00005336"/>
    </source>
</evidence>
<dbReference type="InterPro" id="IPR026891">
    <property type="entry name" value="Fn3-like"/>
</dbReference>
<keyword evidence="2 4" id="KW-0378">Hydrolase</keyword>
<proteinExistence type="inferred from homology"/>